<protein>
    <submittedName>
        <fullName evidence="1">Uncharacterized protein</fullName>
    </submittedName>
</protein>
<dbReference type="GO" id="GO:0003676">
    <property type="term" value="F:nucleic acid binding"/>
    <property type="evidence" value="ECO:0007669"/>
    <property type="project" value="InterPro"/>
</dbReference>
<comment type="caution">
    <text evidence="1">The sequence shown here is derived from an EMBL/GenBank/DDBJ whole genome shotgun (WGS) entry which is preliminary data.</text>
</comment>
<dbReference type="OrthoDB" id="8194670at2759"/>
<evidence type="ECO:0000313" key="1">
    <source>
        <dbReference type="EMBL" id="KAF2892695.1"/>
    </source>
</evidence>
<accession>A0A8K0G5S6</accession>
<dbReference type="GO" id="GO:0005549">
    <property type="term" value="F:odorant binding"/>
    <property type="evidence" value="ECO:0007669"/>
    <property type="project" value="InterPro"/>
</dbReference>
<reference evidence="1" key="1">
    <citation type="submission" date="2019-08" db="EMBL/GenBank/DDBJ databases">
        <title>The genome of the North American firefly Photinus pyralis.</title>
        <authorList>
            <consortium name="Photinus pyralis genome working group"/>
            <person name="Fallon T.R."/>
            <person name="Sander Lower S.E."/>
            <person name="Weng J.-K."/>
        </authorList>
    </citation>
    <scope>NUCLEOTIDE SEQUENCE</scope>
    <source>
        <strain evidence="1">TRF0915ILg1</strain>
        <tissue evidence="1">Whole body</tissue>
    </source>
</reference>
<organism evidence="1 2">
    <name type="scientific">Ignelater luminosus</name>
    <name type="common">Cucubano</name>
    <name type="synonym">Pyrophorus luminosus</name>
    <dbReference type="NCBI Taxonomy" id="2038154"/>
    <lineage>
        <taxon>Eukaryota</taxon>
        <taxon>Metazoa</taxon>
        <taxon>Ecdysozoa</taxon>
        <taxon>Arthropoda</taxon>
        <taxon>Hexapoda</taxon>
        <taxon>Insecta</taxon>
        <taxon>Pterygota</taxon>
        <taxon>Neoptera</taxon>
        <taxon>Endopterygota</taxon>
        <taxon>Coleoptera</taxon>
        <taxon>Polyphaga</taxon>
        <taxon>Elateriformia</taxon>
        <taxon>Elateroidea</taxon>
        <taxon>Elateridae</taxon>
        <taxon>Agrypninae</taxon>
        <taxon>Pyrophorini</taxon>
        <taxon>Ignelater</taxon>
    </lineage>
</organism>
<dbReference type="CDD" id="cd23992">
    <property type="entry name" value="PBP_GOBP"/>
    <property type="match status" value="2"/>
</dbReference>
<proteinExistence type="predicted"/>
<sequence>MTDIHKLWRQPVAAYQTECICQTGVKQETVNEFYNSERIPYCPRFKCFLRCLAEKVQVLVGITGKVNVNRWSEGFVHLPPRLAKKCSRFAEPALCQKHERKDTGPQFQTMTDIHVLWRQPVAAYQTECMFQTGVKQGVVDEFYKHGKMPDCPCFKCFIHCLAWKVDAFTSTTADANVKHWSELFAYLDLPLAEKCSKVDEPDPCEKSYLMVNNTSHIAKIECDGCSMSVQLSYTLYIPIRSVLLLHDNARSRTKASTQQKLIDIHWKTLAHPPYSPDLSPWDSTCLGRSRKLLVESSS</sequence>
<evidence type="ECO:0000313" key="2">
    <source>
        <dbReference type="Proteomes" id="UP000801492"/>
    </source>
</evidence>
<dbReference type="InterPro" id="IPR036397">
    <property type="entry name" value="RNaseH_sf"/>
</dbReference>
<dbReference type="SUPFAM" id="SSF47565">
    <property type="entry name" value="Insect pheromone/odorant-binding proteins"/>
    <property type="match status" value="2"/>
</dbReference>
<dbReference type="EMBL" id="VTPC01008580">
    <property type="protein sequence ID" value="KAF2892695.1"/>
    <property type="molecule type" value="Genomic_DNA"/>
</dbReference>
<dbReference type="Gene3D" id="1.10.238.20">
    <property type="entry name" value="Pheromone/general odorant binding protein domain"/>
    <property type="match status" value="2"/>
</dbReference>
<dbReference type="Pfam" id="PF01395">
    <property type="entry name" value="PBP_GOBP"/>
    <property type="match status" value="2"/>
</dbReference>
<dbReference type="Gene3D" id="3.30.420.10">
    <property type="entry name" value="Ribonuclease H-like superfamily/Ribonuclease H"/>
    <property type="match status" value="1"/>
</dbReference>
<name>A0A8K0G5S6_IGNLU</name>
<keyword evidence="2" id="KW-1185">Reference proteome</keyword>
<dbReference type="InterPro" id="IPR006170">
    <property type="entry name" value="PBP/GOBP"/>
</dbReference>
<dbReference type="InterPro" id="IPR036728">
    <property type="entry name" value="PBP_GOBP_sf"/>
</dbReference>
<dbReference type="Proteomes" id="UP000801492">
    <property type="component" value="Unassembled WGS sequence"/>
</dbReference>
<dbReference type="AlphaFoldDB" id="A0A8K0G5S6"/>
<gene>
    <name evidence="1" type="ORF">ILUMI_13478</name>
</gene>